<proteinExistence type="predicted"/>
<evidence type="ECO:0000256" key="1">
    <source>
        <dbReference type="SAM" id="MobiDB-lite"/>
    </source>
</evidence>
<sequence length="67" mass="7917">MTESLKRNMTKLGLNEDAERMIHDFSRGTAMTLEEAQQYRIKLMEERSRSSKPDPDGYESYFNLCEH</sequence>
<dbReference type="EnsemblProtists" id="PYU1_T011761">
    <property type="protein sequence ID" value="PYU1_T011761"/>
    <property type="gene ID" value="PYU1_G011735"/>
</dbReference>
<dbReference type="EMBL" id="GL376637">
    <property type="status" value="NOT_ANNOTATED_CDS"/>
    <property type="molecule type" value="Genomic_DNA"/>
</dbReference>
<evidence type="ECO:0000313" key="3">
    <source>
        <dbReference type="Proteomes" id="UP000019132"/>
    </source>
</evidence>
<accession>K3X3G2</accession>
<dbReference type="Proteomes" id="UP000019132">
    <property type="component" value="Unassembled WGS sequence"/>
</dbReference>
<dbReference type="VEuPathDB" id="FungiDB:PYU1_G011735"/>
<reference evidence="2" key="3">
    <citation type="submission" date="2015-02" db="UniProtKB">
        <authorList>
            <consortium name="EnsemblProtists"/>
        </authorList>
    </citation>
    <scope>IDENTIFICATION</scope>
    <source>
        <strain evidence="2">DAOM BR144</strain>
    </source>
</reference>
<feature type="region of interest" description="Disordered" evidence="1">
    <location>
        <begin position="45"/>
        <end position="67"/>
    </location>
</feature>
<protein>
    <submittedName>
        <fullName evidence="2">Uncharacterized protein</fullName>
    </submittedName>
</protein>
<name>K3X3G2_GLOUD</name>
<reference evidence="3" key="2">
    <citation type="submission" date="2010-04" db="EMBL/GenBank/DDBJ databases">
        <authorList>
            <person name="Buell R."/>
            <person name="Hamilton J."/>
            <person name="Hostetler J."/>
        </authorList>
    </citation>
    <scope>NUCLEOTIDE SEQUENCE [LARGE SCALE GENOMIC DNA]</scope>
    <source>
        <strain evidence="3">DAOM:BR144</strain>
    </source>
</reference>
<organism evidence="2 3">
    <name type="scientific">Globisporangium ultimum (strain ATCC 200006 / CBS 805.95 / DAOM BR144)</name>
    <name type="common">Pythium ultimum</name>
    <dbReference type="NCBI Taxonomy" id="431595"/>
    <lineage>
        <taxon>Eukaryota</taxon>
        <taxon>Sar</taxon>
        <taxon>Stramenopiles</taxon>
        <taxon>Oomycota</taxon>
        <taxon>Peronosporomycetes</taxon>
        <taxon>Pythiales</taxon>
        <taxon>Pythiaceae</taxon>
        <taxon>Globisporangium</taxon>
    </lineage>
</organism>
<reference evidence="3" key="1">
    <citation type="journal article" date="2010" name="Genome Biol.">
        <title>Genome sequence of the necrotrophic plant pathogen Pythium ultimum reveals original pathogenicity mechanisms and effector repertoire.</title>
        <authorList>
            <person name="Levesque C.A."/>
            <person name="Brouwer H."/>
            <person name="Cano L."/>
            <person name="Hamilton J.P."/>
            <person name="Holt C."/>
            <person name="Huitema E."/>
            <person name="Raffaele S."/>
            <person name="Robideau G.P."/>
            <person name="Thines M."/>
            <person name="Win J."/>
            <person name="Zerillo M.M."/>
            <person name="Beakes G.W."/>
            <person name="Boore J.L."/>
            <person name="Busam D."/>
            <person name="Dumas B."/>
            <person name="Ferriera S."/>
            <person name="Fuerstenberg S.I."/>
            <person name="Gachon C.M."/>
            <person name="Gaulin E."/>
            <person name="Govers F."/>
            <person name="Grenville-Briggs L."/>
            <person name="Horner N."/>
            <person name="Hostetler J."/>
            <person name="Jiang R.H."/>
            <person name="Johnson J."/>
            <person name="Krajaejun T."/>
            <person name="Lin H."/>
            <person name="Meijer H.J."/>
            <person name="Moore B."/>
            <person name="Morris P."/>
            <person name="Phuntmart V."/>
            <person name="Puiu D."/>
            <person name="Shetty J."/>
            <person name="Stajich J.E."/>
            <person name="Tripathy S."/>
            <person name="Wawra S."/>
            <person name="van West P."/>
            <person name="Whitty B.R."/>
            <person name="Coutinho P.M."/>
            <person name="Henrissat B."/>
            <person name="Martin F."/>
            <person name="Thomas P.D."/>
            <person name="Tyler B.M."/>
            <person name="De Vries R.P."/>
            <person name="Kamoun S."/>
            <person name="Yandell M."/>
            <person name="Tisserat N."/>
            <person name="Buell C.R."/>
        </authorList>
    </citation>
    <scope>NUCLEOTIDE SEQUENCE</scope>
    <source>
        <strain evidence="3">DAOM:BR144</strain>
    </source>
</reference>
<dbReference type="InParanoid" id="K3X3G2"/>
<evidence type="ECO:0000313" key="2">
    <source>
        <dbReference type="EnsemblProtists" id="PYU1_T011761"/>
    </source>
</evidence>
<keyword evidence="3" id="KW-1185">Reference proteome</keyword>
<feature type="compositionally biased region" description="Basic and acidic residues" evidence="1">
    <location>
        <begin position="45"/>
        <end position="55"/>
    </location>
</feature>
<dbReference type="HOGENOM" id="CLU_2818106_0_0_1"/>
<dbReference type="AlphaFoldDB" id="K3X3G2"/>